<dbReference type="EMBL" id="CAEZYP010000088">
    <property type="protein sequence ID" value="CAB4730935.1"/>
    <property type="molecule type" value="Genomic_DNA"/>
</dbReference>
<accession>A0A6J6S8G7</accession>
<keyword evidence="1" id="KW-0812">Transmembrane</keyword>
<dbReference type="AlphaFoldDB" id="A0A6J6S8G7"/>
<proteinExistence type="predicted"/>
<organism evidence="2">
    <name type="scientific">freshwater metagenome</name>
    <dbReference type="NCBI Taxonomy" id="449393"/>
    <lineage>
        <taxon>unclassified sequences</taxon>
        <taxon>metagenomes</taxon>
        <taxon>ecological metagenomes</taxon>
    </lineage>
</organism>
<keyword evidence="1" id="KW-0472">Membrane</keyword>
<gene>
    <name evidence="2" type="ORF">UFOPK2735_00636</name>
</gene>
<protein>
    <submittedName>
        <fullName evidence="2">Unannotated protein</fullName>
    </submittedName>
</protein>
<reference evidence="2" key="1">
    <citation type="submission" date="2020-05" db="EMBL/GenBank/DDBJ databases">
        <authorList>
            <person name="Chiriac C."/>
            <person name="Salcher M."/>
            <person name="Ghai R."/>
            <person name="Kavagutti S V."/>
        </authorList>
    </citation>
    <scope>NUCLEOTIDE SEQUENCE</scope>
</reference>
<name>A0A6J6S8G7_9ZZZZ</name>
<evidence type="ECO:0000256" key="1">
    <source>
        <dbReference type="SAM" id="Phobius"/>
    </source>
</evidence>
<sequence>MTEGFDVLVQEVMDAITTSPFLMVVAFAPTLTGYASLPVLSEK</sequence>
<keyword evidence="1" id="KW-1133">Transmembrane helix</keyword>
<feature type="transmembrane region" description="Helical" evidence="1">
    <location>
        <begin position="20"/>
        <end position="40"/>
    </location>
</feature>
<evidence type="ECO:0000313" key="2">
    <source>
        <dbReference type="EMBL" id="CAB4730935.1"/>
    </source>
</evidence>